<keyword evidence="1" id="KW-1133">Transmembrane helix</keyword>
<dbReference type="EMBL" id="JBIBSM010000009">
    <property type="protein sequence ID" value="MFF8278273.1"/>
    <property type="molecule type" value="Genomic_DNA"/>
</dbReference>
<reference evidence="2 3" key="1">
    <citation type="submission" date="2024-10" db="EMBL/GenBank/DDBJ databases">
        <title>The Natural Products Discovery Center: Release of the First 8490 Sequenced Strains for Exploring Actinobacteria Biosynthetic Diversity.</title>
        <authorList>
            <person name="Kalkreuter E."/>
            <person name="Kautsar S.A."/>
            <person name="Yang D."/>
            <person name="Bader C.D."/>
            <person name="Teijaro C.N."/>
            <person name="Fluegel L."/>
            <person name="Davis C.M."/>
            <person name="Simpson J.R."/>
            <person name="Lauterbach L."/>
            <person name="Steele A.D."/>
            <person name="Gui C."/>
            <person name="Meng S."/>
            <person name="Li G."/>
            <person name="Viehrig K."/>
            <person name="Ye F."/>
            <person name="Su P."/>
            <person name="Kiefer A.F."/>
            <person name="Nichols A."/>
            <person name="Cepeda A.J."/>
            <person name="Yan W."/>
            <person name="Fan B."/>
            <person name="Jiang Y."/>
            <person name="Adhikari A."/>
            <person name="Zheng C.-J."/>
            <person name="Schuster L."/>
            <person name="Cowan T.M."/>
            <person name="Smanski M.J."/>
            <person name="Chevrette M.G."/>
            <person name="De Carvalho L.P.S."/>
            <person name="Shen B."/>
        </authorList>
    </citation>
    <scope>NUCLEOTIDE SEQUENCE [LARGE SCALE GENOMIC DNA]</scope>
    <source>
        <strain evidence="2 3">NPDC015755</strain>
    </source>
</reference>
<dbReference type="Proteomes" id="UP001603013">
    <property type="component" value="Unassembled WGS sequence"/>
</dbReference>
<keyword evidence="3" id="KW-1185">Reference proteome</keyword>
<gene>
    <name evidence="2" type="ORF">ACF05T_19535</name>
</gene>
<accession>A0ABW6YEK2</accession>
<feature type="transmembrane region" description="Helical" evidence="1">
    <location>
        <begin position="44"/>
        <end position="65"/>
    </location>
</feature>
<proteinExistence type="predicted"/>
<evidence type="ECO:0000313" key="3">
    <source>
        <dbReference type="Proteomes" id="UP001603013"/>
    </source>
</evidence>
<evidence type="ECO:0000313" key="2">
    <source>
        <dbReference type="EMBL" id="MFF8278273.1"/>
    </source>
</evidence>
<keyword evidence="1" id="KW-0472">Membrane</keyword>
<comment type="caution">
    <text evidence="2">The sequence shown here is derived from an EMBL/GenBank/DDBJ whole genome shotgun (WGS) entry which is preliminary data.</text>
</comment>
<dbReference type="RefSeq" id="WP_391935425.1">
    <property type="nucleotide sequence ID" value="NZ_JBIBSM010000009.1"/>
</dbReference>
<evidence type="ECO:0000256" key="1">
    <source>
        <dbReference type="SAM" id="Phobius"/>
    </source>
</evidence>
<feature type="transmembrane region" description="Helical" evidence="1">
    <location>
        <begin position="20"/>
        <end position="38"/>
    </location>
</feature>
<organism evidence="2 3">
    <name type="scientific">Streptomyces lateritius</name>
    <dbReference type="NCBI Taxonomy" id="67313"/>
    <lineage>
        <taxon>Bacteria</taxon>
        <taxon>Bacillati</taxon>
        <taxon>Actinomycetota</taxon>
        <taxon>Actinomycetes</taxon>
        <taxon>Kitasatosporales</taxon>
        <taxon>Streptomycetaceae</taxon>
        <taxon>Streptomyces</taxon>
    </lineage>
</organism>
<keyword evidence="1" id="KW-0812">Transmembrane</keyword>
<protein>
    <submittedName>
        <fullName evidence="2">Uncharacterized protein</fullName>
    </submittedName>
</protein>
<sequence length="69" mass="6600">MASLDGISDKPDGGSRALPWFTACVGLLATVVAAGLAVGGHGEVAVAVGAVGVAVAGTGGLRVTVNVRR</sequence>
<name>A0ABW6YEK2_9ACTN</name>